<dbReference type="Pfam" id="PF05686">
    <property type="entry name" value="Glyco_transf_90"/>
    <property type="match status" value="1"/>
</dbReference>
<gene>
    <name evidence="5" type="ORF">THAPSDRAFT_3206</name>
</gene>
<dbReference type="GeneID" id="7441758"/>
<evidence type="ECO:0000256" key="1">
    <source>
        <dbReference type="ARBA" id="ARBA00010118"/>
    </source>
</evidence>
<comment type="similarity">
    <text evidence="1">Belongs to the glycosyltransferase 90 family.</text>
</comment>
<feature type="domain" description="Glycosyl transferase CAP10" evidence="4">
    <location>
        <begin position="331"/>
        <end position="588"/>
    </location>
</feature>
<protein>
    <recommendedName>
        <fullName evidence="4">Glycosyl transferase CAP10 domain-containing protein</fullName>
    </recommendedName>
</protein>
<evidence type="ECO:0000256" key="3">
    <source>
        <dbReference type="SAM" id="MobiDB-lite"/>
    </source>
</evidence>
<dbReference type="EMBL" id="CM000640">
    <property type="protein sequence ID" value="EED94143.1"/>
    <property type="molecule type" value="Genomic_DNA"/>
</dbReference>
<dbReference type="PANTHER" id="PTHR12203">
    <property type="entry name" value="KDEL LYS-ASP-GLU-LEU CONTAINING - RELATED"/>
    <property type="match status" value="1"/>
</dbReference>
<evidence type="ECO:0000256" key="2">
    <source>
        <dbReference type="ARBA" id="ARBA00022679"/>
    </source>
</evidence>
<dbReference type="InterPro" id="IPR006598">
    <property type="entry name" value="CAP10"/>
</dbReference>
<sequence length="618" mass="71900">MSDDEDDDLSYDGSFSSISLSTIKSSSRRKCNDSSRSNIAASAPTPDADGGGFRAFVRTLRIRVEQLTTTICYQSNRTTDRYRHRIPPLPSYININFYNVSTSKRILFSVLAVYVVYFIHEINNVPNVELNNIQPSAIETSFDKEPSFTERIHHVFCSLSPFSFSSRKNSHQYTTINTKELTNTLSTSSHYTSTTDPNFDALQPPPGYPFHRWNDRRNRNSMSGYPLHVEKFVNILHRMGQGEMIKTTLEEGLNAQRSYHDFIRLSGSSYPYLVKQGKVLRPFGQFKRWKVYKWHSQGHHIDWVTLLESAVSMAKSLESKNQRMKLITEGEFPIIFDEFDYPWCADDLVPIFRLGSIVSDEVCTHQWPSLSLDYVLPQRKQWLKDAPIDWDYQFLHFNTQYPWESKQPLAVWRGRYSGYRDAYAQGVLPREQLVILASNNKDIMDVHPVSWKYYPDDQTGKLMQQSSYQLPFREFMKYRAVIDIDSNGASTRFGPLLCMNSVVVKVQPQFGGYWSHELEPWTHFIPVQADLSDLKTQVQFAISDKNQKQVQGIIENANDWCKRKMTWEQHTLDFLWTLLDYAELLDKAPRFNEKWSSDSFAYELPKLEMSEFQGELIV</sequence>
<name>B8BX44_THAPS</name>
<evidence type="ECO:0000259" key="4">
    <source>
        <dbReference type="SMART" id="SM00672"/>
    </source>
</evidence>
<dbReference type="Proteomes" id="UP000001449">
    <property type="component" value="Chromosome 3"/>
</dbReference>
<organism evidence="5 6">
    <name type="scientific">Thalassiosira pseudonana</name>
    <name type="common">Marine diatom</name>
    <name type="synonym">Cyclotella nana</name>
    <dbReference type="NCBI Taxonomy" id="35128"/>
    <lineage>
        <taxon>Eukaryota</taxon>
        <taxon>Sar</taxon>
        <taxon>Stramenopiles</taxon>
        <taxon>Ochrophyta</taxon>
        <taxon>Bacillariophyta</taxon>
        <taxon>Coscinodiscophyceae</taxon>
        <taxon>Thalassiosirophycidae</taxon>
        <taxon>Thalassiosirales</taxon>
        <taxon>Thalassiosiraceae</taxon>
        <taxon>Thalassiosira</taxon>
    </lineage>
</organism>
<dbReference type="GO" id="GO:0016740">
    <property type="term" value="F:transferase activity"/>
    <property type="evidence" value="ECO:0007669"/>
    <property type="project" value="UniProtKB-KW"/>
</dbReference>
<dbReference type="eggNOG" id="KOG2458">
    <property type="taxonomic scope" value="Eukaryota"/>
</dbReference>
<keyword evidence="6" id="KW-1185">Reference proteome</keyword>
<dbReference type="InParanoid" id="B8BX44"/>
<evidence type="ECO:0000313" key="5">
    <source>
        <dbReference type="EMBL" id="EED94143.1"/>
    </source>
</evidence>
<proteinExistence type="inferred from homology"/>
<keyword evidence="2" id="KW-0808">Transferase</keyword>
<dbReference type="PANTHER" id="PTHR12203:SF35">
    <property type="entry name" value="PROTEIN O-GLUCOSYLTRANSFERASE 1"/>
    <property type="match status" value="1"/>
</dbReference>
<dbReference type="InterPro" id="IPR051091">
    <property type="entry name" value="O-Glucosyltr/Glycosyltrsf_90"/>
</dbReference>
<dbReference type="PaxDb" id="35128-Thaps3206"/>
<dbReference type="AlphaFoldDB" id="B8BX44"/>
<feature type="region of interest" description="Disordered" evidence="3">
    <location>
        <begin position="22"/>
        <end position="45"/>
    </location>
</feature>
<reference evidence="5 6" key="2">
    <citation type="journal article" date="2008" name="Nature">
        <title>The Phaeodactylum genome reveals the evolutionary history of diatom genomes.</title>
        <authorList>
            <person name="Bowler C."/>
            <person name="Allen A.E."/>
            <person name="Badger J.H."/>
            <person name="Grimwood J."/>
            <person name="Jabbari K."/>
            <person name="Kuo A."/>
            <person name="Maheswari U."/>
            <person name="Martens C."/>
            <person name="Maumus F."/>
            <person name="Otillar R.P."/>
            <person name="Rayko E."/>
            <person name="Salamov A."/>
            <person name="Vandepoele K."/>
            <person name="Beszteri B."/>
            <person name="Gruber A."/>
            <person name="Heijde M."/>
            <person name="Katinka M."/>
            <person name="Mock T."/>
            <person name="Valentin K."/>
            <person name="Verret F."/>
            <person name="Berges J.A."/>
            <person name="Brownlee C."/>
            <person name="Cadoret J.P."/>
            <person name="Chiovitti A."/>
            <person name="Choi C.J."/>
            <person name="Coesel S."/>
            <person name="De Martino A."/>
            <person name="Detter J.C."/>
            <person name="Durkin C."/>
            <person name="Falciatore A."/>
            <person name="Fournet J."/>
            <person name="Haruta M."/>
            <person name="Huysman M.J."/>
            <person name="Jenkins B.D."/>
            <person name="Jiroutova K."/>
            <person name="Jorgensen R.E."/>
            <person name="Joubert Y."/>
            <person name="Kaplan A."/>
            <person name="Kroger N."/>
            <person name="Kroth P.G."/>
            <person name="La Roche J."/>
            <person name="Lindquist E."/>
            <person name="Lommer M."/>
            <person name="Martin-Jezequel V."/>
            <person name="Lopez P.J."/>
            <person name="Lucas S."/>
            <person name="Mangogna M."/>
            <person name="McGinnis K."/>
            <person name="Medlin L.K."/>
            <person name="Montsant A."/>
            <person name="Oudot-Le Secq M.P."/>
            <person name="Napoli C."/>
            <person name="Obornik M."/>
            <person name="Parker M.S."/>
            <person name="Petit J.L."/>
            <person name="Porcel B.M."/>
            <person name="Poulsen N."/>
            <person name="Robison M."/>
            <person name="Rychlewski L."/>
            <person name="Rynearson T.A."/>
            <person name="Schmutz J."/>
            <person name="Shapiro H."/>
            <person name="Siaut M."/>
            <person name="Stanley M."/>
            <person name="Sussman M.R."/>
            <person name="Taylor A.R."/>
            <person name="Vardi A."/>
            <person name="von Dassow P."/>
            <person name="Vyverman W."/>
            <person name="Willis A."/>
            <person name="Wyrwicz L.S."/>
            <person name="Rokhsar D.S."/>
            <person name="Weissenbach J."/>
            <person name="Armbrust E.V."/>
            <person name="Green B.R."/>
            <person name="Van de Peer Y."/>
            <person name="Grigoriev I.V."/>
        </authorList>
    </citation>
    <scope>NUCLEOTIDE SEQUENCE [LARGE SCALE GENOMIC DNA]</scope>
    <source>
        <strain evidence="5 6">CCMP1335</strain>
    </source>
</reference>
<evidence type="ECO:0000313" key="6">
    <source>
        <dbReference type="Proteomes" id="UP000001449"/>
    </source>
</evidence>
<accession>B8BX44</accession>
<dbReference type="KEGG" id="tps:THAPSDRAFT_3206"/>
<dbReference type="RefSeq" id="XP_002288707.1">
    <property type="nucleotide sequence ID" value="XM_002288671.1"/>
</dbReference>
<dbReference type="HOGENOM" id="CLU_442495_0_0_1"/>
<reference evidence="5 6" key="1">
    <citation type="journal article" date="2004" name="Science">
        <title>The genome of the diatom Thalassiosira pseudonana: ecology, evolution, and metabolism.</title>
        <authorList>
            <person name="Armbrust E.V."/>
            <person name="Berges J.A."/>
            <person name="Bowler C."/>
            <person name="Green B.R."/>
            <person name="Martinez D."/>
            <person name="Putnam N.H."/>
            <person name="Zhou S."/>
            <person name="Allen A.E."/>
            <person name="Apt K.E."/>
            <person name="Bechner M."/>
            <person name="Brzezinski M.A."/>
            <person name="Chaal B.K."/>
            <person name="Chiovitti A."/>
            <person name="Davis A.K."/>
            <person name="Demarest M.S."/>
            <person name="Detter J.C."/>
            <person name="Glavina T."/>
            <person name="Goodstein D."/>
            <person name="Hadi M.Z."/>
            <person name="Hellsten U."/>
            <person name="Hildebrand M."/>
            <person name="Jenkins B.D."/>
            <person name="Jurka J."/>
            <person name="Kapitonov V.V."/>
            <person name="Kroger N."/>
            <person name="Lau W.W."/>
            <person name="Lane T.W."/>
            <person name="Larimer F.W."/>
            <person name="Lippmeier J.C."/>
            <person name="Lucas S."/>
            <person name="Medina M."/>
            <person name="Montsant A."/>
            <person name="Obornik M."/>
            <person name="Parker M.S."/>
            <person name="Palenik B."/>
            <person name="Pazour G.J."/>
            <person name="Richardson P.M."/>
            <person name="Rynearson T.A."/>
            <person name="Saito M.A."/>
            <person name="Schwartz D.C."/>
            <person name="Thamatrakoln K."/>
            <person name="Valentin K."/>
            <person name="Vardi A."/>
            <person name="Wilkerson F.P."/>
            <person name="Rokhsar D.S."/>
        </authorList>
    </citation>
    <scope>NUCLEOTIDE SEQUENCE [LARGE SCALE GENOMIC DNA]</scope>
    <source>
        <strain evidence="5 6">CCMP1335</strain>
    </source>
</reference>
<dbReference type="SMART" id="SM00672">
    <property type="entry name" value="CAP10"/>
    <property type="match status" value="1"/>
</dbReference>